<evidence type="ECO:0000313" key="3">
    <source>
        <dbReference type="Proteomes" id="UP000750711"/>
    </source>
</evidence>
<protein>
    <submittedName>
        <fullName evidence="2">Uncharacterized protein</fullName>
    </submittedName>
</protein>
<evidence type="ECO:0000256" key="1">
    <source>
        <dbReference type="SAM" id="MobiDB-lite"/>
    </source>
</evidence>
<feature type="region of interest" description="Disordered" evidence="1">
    <location>
        <begin position="60"/>
        <end position="183"/>
    </location>
</feature>
<feature type="compositionally biased region" description="Basic and acidic residues" evidence="1">
    <location>
        <begin position="127"/>
        <end position="143"/>
    </location>
</feature>
<evidence type="ECO:0000313" key="2">
    <source>
        <dbReference type="EMBL" id="KAH0558366.1"/>
    </source>
</evidence>
<reference evidence="2" key="1">
    <citation type="submission" date="2021-03" db="EMBL/GenBank/DDBJ databases">
        <title>Comparative genomics and phylogenomic investigation of the class Geoglossomycetes provide insights into ecological specialization and systematics.</title>
        <authorList>
            <person name="Melie T."/>
            <person name="Pirro S."/>
            <person name="Miller A.N."/>
            <person name="Quandt A."/>
        </authorList>
    </citation>
    <scope>NUCLEOTIDE SEQUENCE</scope>
    <source>
        <strain evidence="2">CAQ_001_2017</strain>
    </source>
</reference>
<feature type="compositionally biased region" description="Basic and acidic residues" evidence="1">
    <location>
        <begin position="165"/>
        <end position="177"/>
    </location>
</feature>
<feature type="region of interest" description="Disordered" evidence="1">
    <location>
        <begin position="1"/>
        <end position="23"/>
    </location>
</feature>
<dbReference type="EMBL" id="JAGHQM010000868">
    <property type="protein sequence ID" value="KAH0558366.1"/>
    <property type="molecule type" value="Genomic_DNA"/>
</dbReference>
<keyword evidence="3" id="KW-1185">Reference proteome</keyword>
<feature type="non-terminal residue" evidence="2">
    <location>
        <position position="183"/>
    </location>
</feature>
<comment type="caution">
    <text evidence="2">The sequence shown here is derived from an EMBL/GenBank/DDBJ whole genome shotgun (WGS) entry which is preliminary data.</text>
</comment>
<dbReference type="AlphaFoldDB" id="A0A9P8LA53"/>
<sequence length="183" mass="19057">MGEERTSCLFGSPPDHPRALLPPPQHPLYDDILLHLPVIPGARHHLPVGGIPRQTLGGLDPHDSLTNASTVDRHGGGAVGDHAGRSSVAAEGPDEALSRGAREDAGAEVLVQAGGGDGAEGFNVTSSHDDGGQLEDVREEAGGGKKRRDSLGHSSVHLPMQGQGRGDRLAQAEERPRLLGQEL</sequence>
<organism evidence="2 3">
    <name type="scientific">Trichoglossum hirsutum</name>
    <dbReference type="NCBI Taxonomy" id="265104"/>
    <lineage>
        <taxon>Eukaryota</taxon>
        <taxon>Fungi</taxon>
        <taxon>Dikarya</taxon>
        <taxon>Ascomycota</taxon>
        <taxon>Pezizomycotina</taxon>
        <taxon>Geoglossomycetes</taxon>
        <taxon>Geoglossales</taxon>
        <taxon>Geoglossaceae</taxon>
        <taxon>Trichoglossum</taxon>
    </lineage>
</organism>
<feature type="compositionally biased region" description="Basic and acidic residues" evidence="1">
    <location>
        <begin position="96"/>
        <end position="105"/>
    </location>
</feature>
<name>A0A9P8LA53_9PEZI</name>
<dbReference type="Proteomes" id="UP000750711">
    <property type="component" value="Unassembled WGS sequence"/>
</dbReference>
<accession>A0A9P8LA53</accession>
<proteinExistence type="predicted"/>
<gene>
    <name evidence="2" type="ORF">GP486_004970</name>
</gene>